<evidence type="ECO:0000313" key="1">
    <source>
        <dbReference type="EMBL" id="CDX33925.1"/>
    </source>
</evidence>
<dbReference type="AlphaFoldDB" id="A0A090EXH9"/>
<accession>A0A090EXH9</accession>
<evidence type="ECO:0000313" key="2">
    <source>
        <dbReference type="Proteomes" id="UP000046373"/>
    </source>
</evidence>
<sequence>MVHPWRLTTYTVRFILRTPYIVRLTKTRGEHHVGHSHRLNRAFLPSFRLAHRRRGRVRHRAGVRACPGR</sequence>
<dbReference type="EMBL" id="CCNB01000009">
    <property type="protein sequence ID" value="CDX33925.1"/>
    <property type="molecule type" value="Genomic_DNA"/>
</dbReference>
<protein>
    <submittedName>
        <fullName evidence="1">Uncharacterized protein</fullName>
    </submittedName>
</protein>
<gene>
    <name evidence="1" type="ORF">MPLDJ20_170112</name>
</gene>
<reference evidence="1 2" key="1">
    <citation type="submission" date="2014-08" db="EMBL/GenBank/DDBJ databases">
        <authorList>
            <person name="Moulin Lionel"/>
        </authorList>
    </citation>
    <scope>NUCLEOTIDE SEQUENCE [LARGE SCALE GENOMIC DNA]</scope>
</reference>
<organism evidence="1 2">
    <name type="scientific">Mesorhizobium plurifarium</name>
    <dbReference type="NCBI Taxonomy" id="69974"/>
    <lineage>
        <taxon>Bacteria</taxon>
        <taxon>Pseudomonadati</taxon>
        <taxon>Pseudomonadota</taxon>
        <taxon>Alphaproteobacteria</taxon>
        <taxon>Hyphomicrobiales</taxon>
        <taxon>Phyllobacteriaceae</taxon>
        <taxon>Mesorhizobium</taxon>
    </lineage>
</organism>
<name>A0A090EXH9_MESPL</name>
<dbReference type="Proteomes" id="UP000046373">
    <property type="component" value="Unassembled WGS sequence"/>
</dbReference>
<proteinExistence type="predicted"/>